<protein>
    <submittedName>
        <fullName evidence="1">Uncharacterized protein</fullName>
    </submittedName>
</protein>
<dbReference type="EMBL" id="LAZR01016495">
    <property type="protein sequence ID" value="KKM04257.1"/>
    <property type="molecule type" value="Genomic_DNA"/>
</dbReference>
<evidence type="ECO:0000313" key="1">
    <source>
        <dbReference type="EMBL" id="KKM04257.1"/>
    </source>
</evidence>
<accession>A0A0F9HM68</accession>
<organism evidence="1">
    <name type="scientific">marine sediment metagenome</name>
    <dbReference type="NCBI Taxonomy" id="412755"/>
    <lineage>
        <taxon>unclassified sequences</taxon>
        <taxon>metagenomes</taxon>
        <taxon>ecological metagenomes</taxon>
    </lineage>
</organism>
<gene>
    <name evidence="1" type="ORF">LCGC14_1766040</name>
</gene>
<dbReference type="AlphaFoldDB" id="A0A0F9HM68"/>
<comment type="caution">
    <text evidence="1">The sequence shown here is derived from an EMBL/GenBank/DDBJ whole genome shotgun (WGS) entry which is preliminary data.</text>
</comment>
<proteinExistence type="predicted"/>
<sequence>MTDRIIRRAWSIDEEGLLVFPNTAYGPEMQRTVGRPVISQTSLKSTAQLVTGLSNAVQVGAPFVDPVTGAAGIKEVSTNVCFVYLRFSCGNPNCTTNCYGDPPAVSVSRDLDGRTSWDASNPNTPPLRYDPGATISIGPFPGSVDCVSPYAPYLFQGTRATFRCGLNAVATTSASITFTLPEEQACLALGQSCVAYVTAYYEGLLLGRELICPLSGAACPSTPVSYTITAGAITLATQLPDCLFGGQLSGAAAGMNGTAGPFTDANACGASFNIFGSAAPYVFSCAGGTTTYEMWGHLIGIPPYGYFKWGFLIEISPQLWDAFLAWQVTGIGEVQAIGIGSTGNGCGSPFPDCVTETGLVGYCYAGSGSLFDRSPAFGLLASGVTFDEGCDLIRLWTPGGVTAVNPFTGGSFNVTIA</sequence>
<name>A0A0F9HM68_9ZZZZ</name>
<reference evidence="1" key="1">
    <citation type="journal article" date="2015" name="Nature">
        <title>Complex archaea that bridge the gap between prokaryotes and eukaryotes.</title>
        <authorList>
            <person name="Spang A."/>
            <person name="Saw J.H."/>
            <person name="Jorgensen S.L."/>
            <person name="Zaremba-Niedzwiedzka K."/>
            <person name="Martijn J."/>
            <person name="Lind A.E."/>
            <person name="van Eijk R."/>
            <person name="Schleper C."/>
            <person name="Guy L."/>
            <person name="Ettema T.J."/>
        </authorList>
    </citation>
    <scope>NUCLEOTIDE SEQUENCE</scope>
</reference>